<name>A0A381TJJ1_9ZZZZ</name>
<feature type="non-terminal residue" evidence="1">
    <location>
        <position position="1"/>
    </location>
</feature>
<reference evidence="1" key="1">
    <citation type="submission" date="2018-05" db="EMBL/GenBank/DDBJ databases">
        <authorList>
            <person name="Lanie J.A."/>
            <person name="Ng W.-L."/>
            <person name="Kazmierczak K.M."/>
            <person name="Andrzejewski T.M."/>
            <person name="Davidsen T.M."/>
            <person name="Wayne K.J."/>
            <person name="Tettelin H."/>
            <person name="Glass J.I."/>
            <person name="Rusch D."/>
            <person name="Podicherti R."/>
            <person name="Tsui H.-C.T."/>
            <person name="Winkler M.E."/>
        </authorList>
    </citation>
    <scope>NUCLEOTIDE SEQUENCE</scope>
</reference>
<dbReference type="AlphaFoldDB" id="A0A381TJJ1"/>
<dbReference type="InterPro" id="IPR014729">
    <property type="entry name" value="Rossmann-like_a/b/a_fold"/>
</dbReference>
<protein>
    <submittedName>
        <fullName evidence="1">Uncharacterized protein</fullName>
    </submittedName>
</protein>
<proteinExistence type="predicted"/>
<dbReference type="EMBL" id="UINC01004522">
    <property type="protein sequence ID" value="SVA14937.1"/>
    <property type="molecule type" value="Genomic_DNA"/>
</dbReference>
<dbReference type="SUPFAM" id="SSF52374">
    <property type="entry name" value="Nucleotidylyl transferase"/>
    <property type="match status" value="1"/>
</dbReference>
<dbReference type="Gene3D" id="3.40.50.620">
    <property type="entry name" value="HUPs"/>
    <property type="match status" value="1"/>
</dbReference>
<gene>
    <name evidence="1" type="ORF">METZ01_LOCUS67791</name>
</gene>
<sequence>LFLAKCLNDSFFPAAHFVHHMLMKNESGKKLSKSSGDHSLKFLRNKYNRPTIVYQQSAEILDLPFEDIQTLQDLIEVFRTEMIQRKSLIAFDD</sequence>
<organism evidence="1">
    <name type="scientific">marine metagenome</name>
    <dbReference type="NCBI Taxonomy" id="408172"/>
    <lineage>
        <taxon>unclassified sequences</taxon>
        <taxon>metagenomes</taxon>
        <taxon>ecological metagenomes</taxon>
    </lineage>
</organism>
<evidence type="ECO:0000313" key="1">
    <source>
        <dbReference type="EMBL" id="SVA14937.1"/>
    </source>
</evidence>
<accession>A0A381TJJ1</accession>